<dbReference type="AlphaFoldDB" id="A0A8H3MD82"/>
<organism evidence="1 2">
    <name type="scientific">Rhizophagus clarus</name>
    <dbReference type="NCBI Taxonomy" id="94130"/>
    <lineage>
        <taxon>Eukaryota</taxon>
        <taxon>Fungi</taxon>
        <taxon>Fungi incertae sedis</taxon>
        <taxon>Mucoromycota</taxon>
        <taxon>Glomeromycotina</taxon>
        <taxon>Glomeromycetes</taxon>
        <taxon>Glomerales</taxon>
        <taxon>Glomeraceae</taxon>
        <taxon>Rhizophagus</taxon>
    </lineage>
</organism>
<dbReference type="EMBL" id="BLAL01000304">
    <property type="protein sequence ID" value="GET02177.1"/>
    <property type="molecule type" value="Genomic_DNA"/>
</dbReference>
<proteinExistence type="predicted"/>
<reference evidence="1" key="1">
    <citation type="submission" date="2019-10" db="EMBL/GenBank/DDBJ databases">
        <title>Conservation and host-specific expression of non-tandemly repeated heterogenous ribosome RNA gene in arbuscular mycorrhizal fungi.</title>
        <authorList>
            <person name="Maeda T."/>
            <person name="Kobayashi Y."/>
            <person name="Nakagawa T."/>
            <person name="Ezawa T."/>
            <person name="Yamaguchi K."/>
            <person name="Bino T."/>
            <person name="Nishimoto Y."/>
            <person name="Shigenobu S."/>
            <person name="Kawaguchi M."/>
        </authorList>
    </citation>
    <scope>NUCLEOTIDE SEQUENCE</scope>
    <source>
        <strain evidence="1">HR1</strain>
    </source>
</reference>
<dbReference type="Proteomes" id="UP000615446">
    <property type="component" value="Unassembled WGS sequence"/>
</dbReference>
<gene>
    <name evidence="1" type="ORF">RCL2_002855600</name>
</gene>
<evidence type="ECO:0000313" key="2">
    <source>
        <dbReference type="Proteomes" id="UP000615446"/>
    </source>
</evidence>
<comment type="caution">
    <text evidence="1">The sequence shown here is derived from an EMBL/GenBank/DDBJ whole genome shotgun (WGS) entry which is preliminary data.</text>
</comment>
<accession>A0A8H3MD82</accession>
<protein>
    <submittedName>
        <fullName evidence="1">Uncharacterized protein</fullName>
    </submittedName>
</protein>
<sequence>MGIRLASFSKPNNFKNLVHKGYFFTFYCVQNVGVYQVIIVIDITSVINPDTLEFTRKQGCRFLEYKTNRTCTIKVRFYTLGE</sequence>
<name>A0A8H3MD82_9GLOM</name>
<evidence type="ECO:0000313" key="1">
    <source>
        <dbReference type="EMBL" id="GET02177.1"/>
    </source>
</evidence>